<name>A0A1E1XSS0_AMBSC</name>
<accession>A0A1E1XSS0</accession>
<organism evidence="1">
    <name type="scientific">Amblyomma sculptum</name>
    <name type="common">Tick</name>
    <dbReference type="NCBI Taxonomy" id="1581419"/>
    <lineage>
        <taxon>Eukaryota</taxon>
        <taxon>Metazoa</taxon>
        <taxon>Ecdysozoa</taxon>
        <taxon>Arthropoda</taxon>
        <taxon>Chelicerata</taxon>
        <taxon>Arachnida</taxon>
        <taxon>Acari</taxon>
        <taxon>Parasitiformes</taxon>
        <taxon>Ixodida</taxon>
        <taxon>Ixodoidea</taxon>
        <taxon>Ixodidae</taxon>
        <taxon>Amblyomminae</taxon>
        <taxon>Amblyomma</taxon>
    </lineage>
</organism>
<dbReference type="InterPro" id="IPR036880">
    <property type="entry name" value="Kunitz_BPTI_sf"/>
</dbReference>
<evidence type="ECO:0000313" key="1">
    <source>
        <dbReference type="EMBL" id="JAU02314.1"/>
    </source>
</evidence>
<proteinExistence type="evidence at transcript level"/>
<dbReference type="GO" id="GO:0004867">
    <property type="term" value="F:serine-type endopeptidase inhibitor activity"/>
    <property type="evidence" value="ECO:0007669"/>
    <property type="project" value="InterPro"/>
</dbReference>
<dbReference type="AlphaFoldDB" id="A0A1E1XSS0"/>
<protein>
    <submittedName>
        <fullName evidence="1">Putative kunitz-type peptidase inhibitor</fullName>
    </submittedName>
</protein>
<feature type="non-terminal residue" evidence="1">
    <location>
        <position position="1"/>
    </location>
</feature>
<reference evidence="1" key="1">
    <citation type="submission" date="2016-09" db="EMBL/GenBank/DDBJ databases">
        <authorList>
            <person name="Capua I."/>
            <person name="De Benedictis P."/>
            <person name="Joannis T."/>
            <person name="Lombin L.H."/>
            <person name="Cattoli G."/>
        </authorList>
    </citation>
    <scope>NUCLEOTIDE SEQUENCE</scope>
</reference>
<reference evidence="1" key="2">
    <citation type="journal article" date="2017" name="Front. Cell. Infect. Microbiol.">
        <title>Analysis of the Salivary Gland Transcriptome of Unfed and Partially Fed Amblyomma sculptum Ticks and Descriptive Proteome of the Saliva.</title>
        <authorList>
            <person name="Esteves E."/>
            <person name="Maruyama S.R."/>
            <person name="Kawahara R."/>
            <person name="Fujita A."/>
            <person name="Martins L.A."/>
            <person name="Righi A.A."/>
            <person name="Costa F.B."/>
            <person name="Palmisano G."/>
            <person name="Labruna M.B."/>
            <person name="Sa-Nunes A."/>
            <person name="Ribeiro J.M.C."/>
            <person name="Fogaca A.C."/>
        </authorList>
    </citation>
    <scope>NUCLEOTIDE SEQUENCE</scope>
</reference>
<dbReference type="SUPFAM" id="SSF57362">
    <property type="entry name" value="BPTI-like"/>
    <property type="match status" value="1"/>
</dbReference>
<dbReference type="EMBL" id="GFAA01001121">
    <property type="protein sequence ID" value="JAU02314.1"/>
    <property type="molecule type" value="mRNA"/>
</dbReference>
<sequence length="159" mass="17926">ASFSLVAMLPAESQCDNSEVAKSSAETCFEAPPRVTGDELNTSIIRYVYKSNSSKCESELVRPTDKNVYETLHSCVTACRTEQGAPMCAGVVGYNCTTKGDQEECYDAYYFNVELNQCIEYRANITGRYEEYNTFFRRDTCEKDCLGFTKKDIQPKNQS</sequence>